<evidence type="ECO:0000256" key="1">
    <source>
        <dbReference type="SAM" id="MobiDB-lite"/>
    </source>
</evidence>
<feature type="region of interest" description="Disordered" evidence="1">
    <location>
        <begin position="1"/>
        <end position="25"/>
    </location>
</feature>
<gene>
    <name evidence="2" type="ORF">LCGC14_2323090</name>
</gene>
<dbReference type="EMBL" id="LAZR01033232">
    <property type="protein sequence ID" value="KKL48683.1"/>
    <property type="molecule type" value="Genomic_DNA"/>
</dbReference>
<comment type="caution">
    <text evidence="2">The sequence shown here is derived from an EMBL/GenBank/DDBJ whole genome shotgun (WGS) entry which is preliminary data.</text>
</comment>
<evidence type="ECO:0000313" key="2">
    <source>
        <dbReference type="EMBL" id="KKL48683.1"/>
    </source>
</evidence>
<protein>
    <submittedName>
        <fullName evidence="2">Uncharacterized protein</fullName>
    </submittedName>
</protein>
<proteinExistence type="predicted"/>
<name>A0A0F9CH89_9ZZZZ</name>
<dbReference type="AlphaFoldDB" id="A0A0F9CH89"/>
<sequence>MLIQMGKQPSEIDPSESVPMPEVQGQCNHPDSLYASDVDPGWLKEDRIGQFRGVDICNECRTIIRGERCLKCA</sequence>
<accession>A0A0F9CH89</accession>
<organism evidence="2">
    <name type="scientific">marine sediment metagenome</name>
    <dbReference type="NCBI Taxonomy" id="412755"/>
    <lineage>
        <taxon>unclassified sequences</taxon>
        <taxon>metagenomes</taxon>
        <taxon>ecological metagenomes</taxon>
    </lineage>
</organism>
<reference evidence="2" key="1">
    <citation type="journal article" date="2015" name="Nature">
        <title>Complex archaea that bridge the gap between prokaryotes and eukaryotes.</title>
        <authorList>
            <person name="Spang A."/>
            <person name="Saw J.H."/>
            <person name="Jorgensen S.L."/>
            <person name="Zaremba-Niedzwiedzka K."/>
            <person name="Martijn J."/>
            <person name="Lind A.E."/>
            <person name="van Eijk R."/>
            <person name="Schleper C."/>
            <person name="Guy L."/>
            <person name="Ettema T.J."/>
        </authorList>
    </citation>
    <scope>NUCLEOTIDE SEQUENCE</scope>
</reference>